<dbReference type="InterPro" id="IPR054545">
    <property type="entry name" value="ApeI-like"/>
</dbReference>
<evidence type="ECO:0000313" key="3">
    <source>
        <dbReference type="Proteomes" id="UP001152651"/>
    </source>
</evidence>
<dbReference type="Gene3D" id="3.10.129.10">
    <property type="entry name" value="Hotdog Thioesterase"/>
    <property type="match status" value="1"/>
</dbReference>
<comment type="caution">
    <text evidence="2">The sequence shown here is derived from an EMBL/GenBank/DDBJ whole genome shotgun (WGS) entry which is preliminary data.</text>
</comment>
<dbReference type="InterPro" id="IPR029069">
    <property type="entry name" value="HotDog_dom_sf"/>
</dbReference>
<evidence type="ECO:0000313" key="2">
    <source>
        <dbReference type="EMBL" id="CAH6637183.1"/>
    </source>
</evidence>
<dbReference type="InterPro" id="IPR016962">
    <property type="entry name" value="Dehydrase_ECs4332_prd"/>
</dbReference>
<dbReference type="SUPFAM" id="SSF54637">
    <property type="entry name" value="Thioesterase/thiol ester dehydrase-isomerase"/>
    <property type="match status" value="1"/>
</dbReference>
<dbReference type="Proteomes" id="UP001152651">
    <property type="component" value="Unassembled WGS sequence"/>
</dbReference>
<organism evidence="2 3">
    <name type="scientific">Pseudocitrobacter vendiensis</name>
    <dbReference type="NCBI Taxonomy" id="2488306"/>
    <lineage>
        <taxon>Bacteria</taxon>
        <taxon>Pseudomonadati</taxon>
        <taxon>Pseudomonadota</taxon>
        <taxon>Gammaproteobacteria</taxon>
        <taxon>Enterobacterales</taxon>
        <taxon>Enterobacteriaceae</taxon>
        <taxon>Pseudocitrobacter</taxon>
    </lineage>
</organism>
<evidence type="ECO:0000259" key="1">
    <source>
        <dbReference type="Pfam" id="PF22818"/>
    </source>
</evidence>
<sequence>MTMSPDEISCQHTGEDEAEIVLHLPATLFWFKGHFAVQPLLPGVAQLEWVMHYASRLLTPDYRFHSIQNVKFQAPLLPENRITLTLTWQASRQILAFCYQRHDGDARHTTSSGKIRLCR</sequence>
<name>A0ABM9F8R2_9ENTR</name>
<dbReference type="EMBL" id="CALSBS010000007">
    <property type="protein sequence ID" value="CAH6637183.1"/>
    <property type="molecule type" value="Genomic_DNA"/>
</dbReference>
<accession>A0ABM9F8R2</accession>
<gene>
    <name evidence="2" type="ORF">FBBNIHIM_10205</name>
</gene>
<feature type="domain" description="ApeI dehydratase-like" evidence="1">
    <location>
        <begin position="13"/>
        <end position="105"/>
    </location>
</feature>
<dbReference type="Pfam" id="PF22818">
    <property type="entry name" value="ApeI-like"/>
    <property type="match status" value="1"/>
</dbReference>
<protein>
    <submittedName>
        <fullName evidence="2">Hydroxymyristoyl-ACP dehydratase</fullName>
    </submittedName>
</protein>
<dbReference type="PIRSF" id="PIRSF030962">
    <property type="entry name" value="Dehydrase_ECs4332_prd"/>
    <property type="match status" value="1"/>
</dbReference>
<keyword evidence="3" id="KW-1185">Reference proteome</keyword>
<reference evidence="2" key="1">
    <citation type="submission" date="2022-05" db="EMBL/GenBank/DDBJ databases">
        <authorList>
            <person name="Blom J."/>
        </authorList>
    </citation>
    <scope>NUCLEOTIDE SEQUENCE</scope>
    <source>
        <strain evidence="2">Type strain: CPO20170097</strain>
    </source>
</reference>
<proteinExistence type="predicted"/>